<gene>
    <name evidence="2" type="ORF">TG4357_01869</name>
</gene>
<evidence type="ECO:0000313" key="3">
    <source>
        <dbReference type="Proteomes" id="UP000051587"/>
    </source>
</evidence>
<reference evidence="2 3" key="1">
    <citation type="submission" date="2015-09" db="EMBL/GenBank/DDBJ databases">
        <authorList>
            <consortium name="Swine Surveillance"/>
        </authorList>
    </citation>
    <scope>NUCLEOTIDE SEQUENCE [LARGE SCALE GENOMIC DNA]</scope>
    <source>
        <strain evidence="2 3">CECT 4357</strain>
    </source>
</reference>
<feature type="transmembrane region" description="Helical" evidence="1">
    <location>
        <begin position="27"/>
        <end position="46"/>
    </location>
</feature>
<dbReference type="Gene3D" id="2.10.25.10">
    <property type="entry name" value="Laminin"/>
    <property type="match status" value="7"/>
</dbReference>
<proteinExistence type="predicted"/>
<dbReference type="SUPFAM" id="SSF57184">
    <property type="entry name" value="Growth factor receptor domain"/>
    <property type="match status" value="1"/>
</dbReference>
<keyword evidence="3" id="KW-1185">Reference proteome</keyword>
<dbReference type="InterPro" id="IPR009030">
    <property type="entry name" value="Growth_fac_rcpt_cys_sf"/>
</dbReference>
<keyword evidence="1" id="KW-0472">Membrane</keyword>
<dbReference type="STRING" id="53501.SAMN04488043_11581"/>
<keyword evidence="1" id="KW-1133">Transmembrane helix</keyword>
<dbReference type="EMBL" id="CYSA01000016">
    <property type="protein sequence ID" value="CUH65449.1"/>
    <property type="molecule type" value="Genomic_DNA"/>
</dbReference>
<keyword evidence="1" id="KW-0812">Transmembrane</keyword>
<evidence type="ECO:0000256" key="1">
    <source>
        <dbReference type="SAM" id="Phobius"/>
    </source>
</evidence>
<dbReference type="Proteomes" id="UP000051587">
    <property type="component" value="Unassembled WGS sequence"/>
</dbReference>
<dbReference type="AlphaFoldDB" id="A0A0P1FBI2"/>
<evidence type="ECO:0000313" key="2">
    <source>
        <dbReference type="EMBL" id="CUH65449.1"/>
    </source>
</evidence>
<organism evidence="2 3">
    <name type="scientific">Thalassovita gelatinovora</name>
    <name type="common">Thalassobius gelatinovorus</name>
    <dbReference type="NCBI Taxonomy" id="53501"/>
    <lineage>
        <taxon>Bacteria</taxon>
        <taxon>Pseudomonadati</taxon>
        <taxon>Pseudomonadota</taxon>
        <taxon>Alphaproteobacteria</taxon>
        <taxon>Rhodobacterales</taxon>
        <taxon>Roseobacteraceae</taxon>
        <taxon>Thalassovita</taxon>
    </lineage>
</organism>
<name>A0A0P1FBI2_THAGE</name>
<accession>A0A0P1FBI2</accession>
<protein>
    <submittedName>
        <fullName evidence="2">MSP1 EGF domain 1</fullName>
    </submittedName>
</protein>
<sequence length="279" mass="30386">MDHRSGSTERHRPHSIAFQIPAETPSAGALLIGLIVAVLLLALPAFGQTADQPMPENASAKSYGDGWECNIGFRLNEDTCVAVIVPQNAYDTNRSYGSGWECLHGFRRTDEAACVAVEVPEGGFLGPSGERWRCLRGYIKVDDTCQEFVLPANAYLADASYGSTWTCERGFETTGDQCTAIEVPANAYLNGSGYGQPWTCERGFFEQAGLCEAVVIPANAYFDDASYGSGWKCDRGYAASGETCEFLNVPENAHLDRSGNRWECNKNFQKSKGLCVLNN</sequence>